<dbReference type="Pfam" id="PF01637">
    <property type="entry name" value="ATPase_2"/>
    <property type="match status" value="1"/>
</dbReference>
<dbReference type="InterPro" id="IPR011579">
    <property type="entry name" value="ATPase_dom"/>
</dbReference>
<dbReference type="GO" id="GO:0005524">
    <property type="term" value="F:ATP binding"/>
    <property type="evidence" value="ECO:0007669"/>
    <property type="project" value="UniProtKB-KW"/>
</dbReference>
<evidence type="ECO:0000313" key="4">
    <source>
        <dbReference type="EMBL" id="CEG13226.1"/>
    </source>
</evidence>
<evidence type="ECO:0000256" key="1">
    <source>
        <dbReference type="ARBA" id="ARBA00022741"/>
    </source>
</evidence>
<protein>
    <recommendedName>
        <fullName evidence="3">AAA+ ATPase domain-containing protein</fullName>
    </recommendedName>
</protein>
<gene>
    <name evidence="4" type="ORF">MSIBF_A3480004</name>
</gene>
<accession>A0A098ECI1</accession>
<dbReference type="PANTHER" id="PTHR37096:SF1">
    <property type="entry name" value="AAA+ ATPASE DOMAIN-CONTAINING PROTEIN"/>
    <property type="match status" value="1"/>
</dbReference>
<dbReference type="InterPro" id="IPR036388">
    <property type="entry name" value="WH-like_DNA-bd_sf"/>
</dbReference>
<dbReference type="InterPro" id="IPR027417">
    <property type="entry name" value="P-loop_NTPase"/>
</dbReference>
<dbReference type="InterPro" id="IPR051667">
    <property type="entry name" value="Archaeal_ATPase_domain"/>
</dbReference>
<dbReference type="InterPro" id="IPR003593">
    <property type="entry name" value="AAA+_ATPase"/>
</dbReference>
<dbReference type="EMBL" id="CCXY01000277">
    <property type="protein sequence ID" value="CEG13226.1"/>
    <property type="molecule type" value="Genomic_DNA"/>
</dbReference>
<keyword evidence="2" id="KW-0067">ATP-binding</keyword>
<organism evidence="4">
    <name type="scientific">groundwater metagenome</name>
    <dbReference type="NCBI Taxonomy" id="717931"/>
    <lineage>
        <taxon>unclassified sequences</taxon>
        <taxon>metagenomes</taxon>
        <taxon>ecological metagenomes</taxon>
    </lineage>
</organism>
<reference evidence="4" key="1">
    <citation type="submission" date="2014-09" db="EMBL/GenBank/DDBJ databases">
        <authorList>
            <person name="Probst J Alexander"/>
        </authorList>
    </citation>
    <scope>NUCLEOTIDE SEQUENCE</scope>
</reference>
<dbReference type="PANTHER" id="PTHR37096">
    <property type="entry name" value="YALI0E33429P"/>
    <property type="match status" value="1"/>
</dbReference>
<dbReference type="AlphaFoldDB" id="A0A098ECI1"/>
<dbReference type="Gene3D" id="1.10.10.10">
    <property type="entry name" value="Winged helix-like DNA-binding domain superfamily/Winged helix DNA-binding domain"/>
    <property type="match status" value="1"/>
</dbReference>
<feature type="domain" description="AAA+ ATPase" evidence="3">
    <location>
        <begin position="28"/>
        <end position="219"/>
    </location>
</feature>
<name>A0A098ECI1_9ZZZZ</name>
<dbReference type="Pfam" id="PF21690">
    <property type="entry name" value="MJ1010-like_2nd"/>
    <property type="match status" value="1"/>
</dbReference>
<dbReference type="SUPFAM" id="SSF52540">
    <property type="entry name" value="P-loop containing nucleoside triphosphate hydrolases"/>
    <property type="match status" value="1"/>
</dbReference>
<dbReference type="Gene3D" id="3.40.50.300">
    <property type="entry name" value="P-loop containing nucleotide triphosphate hydrolases"/>
    <property type="match status" value="1"/>
</dbReference>
<proteinExistence type="predicted"/>
<keyword evidence="1" id="KW-0547">Nucleotide-binding</keyword>
<evidence type="ECO:0000259" key="3">
    <source>
        <dbReference type="SMART" id="SM00382"/>
    </source>
</evidence>
<sequence length="382" mass="44301">MTINPRKIEFFNRESETAEIKNILESEPRLITFIYGPINSGKTYLIQKLVDDLPKDKYAVFYINLRGKLIKEYGGFVRVLFKVKRKKISEKLTEKGEKLAKKAIVLAGRYLSGIPIEKDMLDGFLDAESTEDVFEFLEEYFLKISETKIPILIIDELQVIGDLKINGKAIYKLFNFFIRLTKELHVCHVFALSSDSLFIERVYNEAILKDRCTYLLIDNFDEETTKKFLKKYNFSGKEQENVYNNIGGKPAHLLGIIDAKNRGGDVITETEAMLESRKKEIKDTMRKLKRFGSEITYNEVPYKVDYNDVISTLKMFGEKDKILDDDIDEVTKMYLVKNNILFAECVNETIKPQSKLDLLAIREILGELNTKDYSQSADFLHY</sequence>
<dbReference type="SMART" id="SM00382">
    <property type="entry name" value="AAA"/>
    <property type="match status" value="1"/>
</dbReference>
<evidence type="ECO:0000256" key="2">
    <source>
        <dbReference type="ARBA" id="ARBA00022840"/>
    </source>
</evidence>
<dbReference type="InterPro" id="IPR049081">
    <property type="entry name" value="MJ1010-like_2nd"/>
</dbReference>